<protein>
    <submittedName>
        <fullName evidence="13">Copper-binding protein</fullName>
    </submittedName>
</protein>
<keyword evidence="5" id="KW-0732">Signal</keyword>
<dbReference type="InterPro" id="IPR014755">
    <property type="entry name" value="Cu-Rt/internalin_Ig-like"/>
</dbReference>
<evidence type="ECO:0000259" key="10">
    <source>
        <dbReference type="Pfam" id="PF04234"/>
    </source>
</evidence>
<dbReference type="InterPro" id="IPR014756">
    <property type="entry name" value="Ig_E-set"/>
</dbReference>
<feature type="transmembrane region" description="Helical" evidence="9">
    <location>
        <begin position="270"/>
        <end position="289"/>
    </location>
</feature>
<evidence type="ECO:0000256" key="6">
    <source>
        <dbReference type="ARBA" id="ARBA00022989"/>
    </source>
</evidence>
<dbReference type="PANTHER" id="PTHR34820:SF4">
    <property type="entry name" value="INNER MEMBRANE PROTEIN YEBZ"/>
    <property type="match status" value="1"/>
</dbReference>
<dbReference type="EMBL" id="AP019376">
    <property type="protein sequence ID" value="BBH90959.1"/>
    <property type="molecule type" value="Genomic_DNA"/>
</dbReference>
<dbReference type="Pfam" id="PF04234">
    <property type="entry name" value="CopC"/>
    <property type="match status" value="1"/>
</dbReference>
<feature type="transmembrane region" description="Helical" evidence="9">
    <location>
        <begin position="301"/>
        <end position="319"/>
    </location>
</feature>
<evidence type="ECO:0000256" key="1">
    <source>
        <dbReference type="ARBA" id="ARBA00004651"/>
    </source>
</evidence>
<dbReference type="GO" id="GO:0046688">
    <property type="term" value="P:response to copper ion"/>
    <property type="evidence" value="ECO:0007669"/>
    <property type="project" value="InterPro"/>
</dbReference>
<keyword evidence="7" id="KW-0186">Copper</keyword>
<evidence type="ECO:0000256" key="7">
    <source>
        <dbReference type="ARBA" id="ARBA00023008"/>
    </source>
</evidence>
<evidence type="ECO:0000256" key="3">
    <source>
        <dbReference type="ARBA" id="ARBA00022692"/>
    </source>
</evidence>
<evidence type="ECO:0000259" key="12">
    <source>
        <dbReference type="Pfam" id="PF13115"/>
    </source>
</evidence>
<feature type="domain" description="Copper resistance protein D" evidence="11">
    <location>
        <begin position="379"/>
        <end position="491"/>
    </location>
</feature>
<feature type="transmembrane region" description="Helical" evidence="9">
    <location>
        <begin position="172"/>
        <end position="192"/>
    </location>
</feature>
<evidence type="ECO:0000313" key="13">
    <source>
        <dbReference type="EMBL" id="BBH90959.1"/>
    </source>
</evidence>
<dbReference type="InterPro" id="IPR032694">
    <property type="entry name" value="CopC/D"/>
</dbReference>
<feature type="domain" description="CopC" evidence="10">
    <location>
        <begin position="42"/>
        <end position="141"/>
    </location>
</feature>
<accession>A0A455SV17</accession>
<dbReference type="GO" id="GO:0005507">
    <property type="term" value="F:copper ion binding"/>
    <property type="evidence" value="ECO:0007669"/>
    <property type="project" value="InterPro"/>
</dbReference>
<evidence type="ECO:0000256" key="5">
    <source>
        <dbReference type="ARBA" id="ARBA00022729"/>
    </source>
</evidence>
<dbReference type="Pfam" id="PF13115">
    <property type="entry name" value="YtkA"/>
    <property type="match status" value="1"/>
</dbReference>
<feature type="transmembrane region" description="Helical" evidence="9">
    <location>
        <begin position="219"/>
        <end position="241"/>
    </location>
</feature>
<keyword evidence="8 9" id="KW-0472">Membrane</keyword>
<feature type="transmembrane region" description="Helical" evidence="9">
    <location>
        <begin position="339"/>
        <end position="361"/>
    </location>
</feature>
<dbReference type="InterPro" id="IPR008457">
    <property type="entry name" value="Cu-R_CopD_dom"/>
</dbReference>
<feature type="transmembrane region" description="Helical" evidence="9">
    <location>
        <begin position="415"/>
        <end position="439"/>
    </location>
</feature>
<dbReference type="InterPro" id="IPR032693">
    <property type="entry name" value="YtkA-like_dom"/>
</dbReference>
<feature type="transmembrane region" description="Helical" evidence="9">
    <location>
        <begin position="382"/>
        <end position="403"/>
    </location>
</feature>
<evidence type="ECO:0000259" key="11">
    <source>
        <dbReference type="Pfam" id="PF05425"/>
    </source>
</evidence>
<dbReference type="SUPFAM" id="SSF81296">
    <property type="entry name" value="E set domains"/>
    <property type="match status" value="1"/>
</dbReference>
<sequence length="614" mass="66784">MIEKGIMHYRNSGALGRLQKVFWVVSLAVLLTFFLPQRASAHAQYVRSNPPKDATLQSGKAPASVQVWFSEEVEPDFSKLEVYNQQRQQIDLKDSHVTYGDQKSMQISLPPDLPDGPYTVVFRNVSREDGHSNVGSFSFLVGKGTLPTDTSALISKLQPVENFNGWSISIRWLNYLGVAGLVGSLAFLLLVWRPVAARLFAREAISSGLNDIGAGIEKYVYRVILGSLGVLILGWLMFLFYQTYVVGGGDFFQQLSSGSWRSLLLSSRFGSIWLLRLGLIVLALFLGLSLRYTGRKISDSLLSWILLLAGLGIVITTSLNSHSSGTAMPWLSLPSDMLHFGATSFWIGGLLALLLTILVAWRVLKPGAGDRTRFLAILIPRFSVIAGICVAVLVITGSVQAYFLLGSFAAFLNNAYGVTLTIKLAVFVGILVLAAFHLLRISPLMKRFAQSNDEEQGASSLVAGRIQRAFRRSLRGELLFAVALLGVVGILTSLSPPPQGGSGSGSIERTGTAGDISYKMVITPGMVGSNTFGLYLKDASGKPVEKAENVIARFTMLDMDMGILDVKLEPVAETPGLYRATDNVISMSGDWQATLIIMRPGVDDVRASFKFVVK</sequence>
<feature type="transmembrane region" description="Helical" evidence="9">
    <location>
        <begin position="478"/>
        <end position="496"/>
    </location>
</feature>
<organism evidence="13">
    <name type="scientific">Thermosporothrix sp. COM3</name>
    <dbReference type="NCBI Taxonomy" id="2490863"/>
    <lineage>
        <taxon>Bacteria</taxon>
        <taxon>Bacillati</taxon>
        <taxon>Chloroflexota</taxon>
        <taxon>Ktedonobacteria</taxon>
        <taxon>Ktedonobacterales</taxon>
        <taxon>Thermosporotrichaceae</taxon>
        <taxon>Thermosporothrix</taxon>
    </lineage>
</organism>
<evidence type="ECO:0000256" key="9">
    <source>
        <dbReference type="SAM" id="Phobius"/>
    </source>
</evidence>
<keyword evidence="6 9" id="KW-1133">Transmembrane helix</keyword>
<evidence type="ECO:0000256" key="4">
    <source>
        <dbReference type="ARBA" id="ARBA00022723"/>
    </source>
</evidence>
<dbReference type="Pfam" id="PF05425">
    <property type="entry name" value="CopD"/>
    <property type="match status" value="1"/>
</dbReference>
<keyword evidence="3 9" id="KW-0812">Transmembrane</keyword>
<dbReference type="InterPro" id="IPR007348">
    <property type="entry name" value="CopC_dom"/>
</dbReference>
<evidence type="ECO:0000256" key="2">
    <source>
        <dbReference type="ARBA" id="ARBA00022475"/>
    </source>
</evidence>
<keyword evidence="4" id="KW-0479">Metal-binding</keyword>
<dbReference type="AlphaFoldDB" id="A0A455SV17"/>
<dbReference type="GO" id="GO:0005886">
    <property type="term" value="C:plasma membrane"/>
    <property type="evidence" value="ECO:0007669"/>
    <property type="project" value="UniProtKB-SubCell"/>
</dbReference>
<evidence type="ECO:0000256" key="8">
    <source>
        <dbReference type="ARBA" id="ARBA00023136"/>
    </source>
</evidence>
<dbReference type="GO" id="GO:0042597">
    <property type="term" value="C:periplasmic space"/>
    <property type="evidence" value="ECO:0007669"/>
    <property type="project" value="InterPro"/>
</dbReference>
<dbReference type="Gene3D" id="2.60.40.1220">
    <property type="match status" value="1"/>
</dbReference>
<keyword evidence="2" id="KW-1003">Cell membrane</keyword>
<proteinExistence type="predicted"/>
<reference evidence="13" key="1">
    <citation type="submission" date="2018-12" db="EMBL/GenBank/DDBJ databases">
        <title>Novel natural products biosynthetic potential of the class Ktedonobacteria.</title>
        <authorList>
            <person name="Zheng Y."/>
            <person name="Saitou A."/>
            <person name="Wang C.M."/>
            <person name="Toyoda A."/>
            <person name="Minakuchi Y."/>
            <person name="Sekiguchi Y."/>
            <person name="Ueda K."/>
            <person name="Takano H."/>
            <person name="Sakai Y."/>
            <person name="Yokota A."/>
            <person name="Yabe S."/>
        </authorList>
    </citation>
    <scope>NUCLEOTIDE SEQUENCE</scope>
    <source>
        <strain evidence="13">COM3</strain>
    </source>
</reference>
<dbReference type="PANTHER" id="PTHR34820">
    <property type="entry name" value="INNER MEMBRANE PROTEIN YEBZ"/>
    <property type="match status" value="1"/>
</dbReference>
<gene>
    <name evidence="13" type="ORF">KTC_57100</name>
</gene>
<name>A0A455SV17_9CHLR</name>
<comment type="subcellular location">
    <subcellularLocation>
        <location evidence="1">Cell membrane</location>
        <topology evidence="1">Multi-pass membrane protein</topology>
    </subcellularLocation>
</comment>
<feature type="domain" description="YtkA-like" evidence="12">
    <location>
        <begin position="524"/>
        <end position="594"/>
    </location>
</feature>
<dbReference type="GO" id="GO:0006825">
    <property type="term" value="P:copper ion transport"/>
    <property type="evidence" value="ECO:0007669"/>
    <property type="project" value="InterPro"/>
</dbReference>